<name>A0AA88Y601_PINIB</name>
<dbReference type="GO" id="GO:0042799">
    <property type="term" value="F:histone H4K20 methyltransferase activity"/>
    <property type="evidence" value="ECO:0007669"/>
    <property type="project" value="TreeGrafter"/>
</dbReference>
<proteinExistence type="predicted"/>
<dbReference type="SUPFAM" id="SSF82199">
    <property type="entry name" value="SET domain"/>
    <property type="match status" value="1"/>
</dbReference>
<dbReference type="InterPro" id="IPR046341">
    <property type="entry name" value="SET_dom_sf"/>
</dbReference>
<dbReference type="AlphaFoldDB" id="A0AA88Y601"/>
<protein>
    <recommendedName>
        <fullName evidence="1">SET domain-containing protein</fullName>
    </recommendedName>
</protein>
<dbReference type="InterPro" id="IPR001214">
    <property type="entry name" value="SET_dom"/>
</dbReference>
<dbReference type="SMART" id="SM00317">
    <property type="entry name" value="SET"/>
    <property type="match status" value="1"/>
</dbReference>
<evidence type="ECO:0000313" key="3">
    <source>
        <dbReference type="Proteomes" id="UP001186944"/>
    </source>
</evidence>
<reference evidence="2" key="1">
    <citation type="submission" date="2019-08" db="EMBL/GenBank/DDBJ databases">
        <title>The improved chromosome-level genome for the pearl oyster Pinctada fucata martensii using PacBio sequencing and Hi-C.</title>
        <authorList>
            <person name="Zheng Z."/>
        </authorList>
    </citation>
    <scope>NUCLEOTIDE SEQUENCE</scope>
    <source>
        <strain evidence="2">ZZ-2019</strain>
        <tissue evidence="2">Adductor muscle</tissue>
    </source>
</reference>
<dbReference type="GO" id="GO:0005634">
    <property type="term" value="C:nucleus"/>
    <property type="evidence" value="ECO:0007669"/>
    <property type="project" value="TreeGrafter"/>
</dbReference>
<dbReference type="Proteomes" id="UP001186944">
    <property type="component" value="Unassembled WGS sequence"/>
</dbReference>
<dbReference type="PROSITE" id="PS50280">
    <property type="entry name" value="SET"/>
    <property type="match status" value="1"/>
</dbReference>
<evidence type="ECO:0000313" key="2">
    <source>
        <dbReference type="EMBL" id="KAK3090151.1"/>
    </source>
</evidence>
<dbReference type="GO" id="GO:0043516">
    <property type="term" value="P:regulation of DNA damage response, signal transduction by p53 class mediator"/>
    <property type="evidence" value="ECO:0007669"/>
    <property type="project" value="TreeGrafter"/>
</dbReference>
<dbReference type="PANTHER" id="PTHR46167">
    <property type="entry name" value="N-LYSINE METHYLTRANSFERASE KMT5A"/>
    <property type="match status" value="1"/>
</dbReference>
<dbReference type="GO" id="GO:0006357">
    <property type="term" value="P:regulation of transcription by RNA polymerase II"/>
    <property type="evidence" value="ECO:0007669"/>
    <property type="project" value="TreeGrafter"/>
</dbReference>
<evidence type="ECO:0000259" key="1">
    <source>
        <dbReference type="PROSITE" id="PS50280"/>
    </source>
</evidence>
<organism evidence="2 3">
    <name type="scientific">Pinctada imbricata</name>
    <name type="common">Atlantic pearl-oyster</name>
    <name type="synonym">Pinctada martensii</name>
    <dbReference type="NCBI Taxonomy" id="66713"/>
    <lineage>
        <taxon>Eukaryota</taxon>
        <taxon>Metazoa</taxon>
        <taxon>Spiralia</taxon>
        <taxon>Lophotrochozoa</taxon>
        <taxon>Mollusca</taxon>
        <taxon>Bivalvia</taxon>
        <taxon>Autobranchia</taxon>
        <taxon>Pteriomorphia</taxon>
        <taxon>Pterioida</taxon>
        <taxon>Pterioidea</taxon>
        <taxon>Pteriidae</taxon>
        <taxon>Pinctada</taxon>
    </lineage>
</organism>
<dbReference type="Pfam" id="PF00856">
    <property type="entry name" value="SET"/>
    <property type="match status" value="1"/>
</dbReference>
<sequence>MRQTRKKPEGVAREYISSSQDPSGFRVEIIPPKCLGIITKIRRNKGEYLLCYHGNLIILKEGEELEDIIPSTFRYFFSWQQKDLCVDATEKTNKFGRLVNHGRREKNSVMKTIECEGKLYLCLFAAKDILPQEEILYDYGISNLPWEIGSKTNR</sequence>
<dbReference type="PANTHER" id="PTHR46167:SF1">
    <property type="entry name" value="N-LYSINE METHYLTRANSFERASE KMT5A"/>
    <property type="match status" value="1"/>
</dbReference>
<dbReference type="GO" id="GO:0005700">
    <property type="term" value="C:polytene chromosome"/>
    <property type="evidence" value="ECO:0007669"/>
    <property type="project" value="TreeGrafter"/>
</dbReference>
<comment type="caution">
    <text evidence="2">The sequence shown here is derived from an EMBL/GenBank/DDBJ whole genome shotgun (WGS) entry which is preliminary data.</text>
</comment>
<dbReference type="InterPro" id="IPR051760">
    <property type="entry name" value="KMT5A"/>
</dbReference>
<dbReference type="EMBL" id="VSWD01000010">
    <property type="protein sequence ID" value="KAK3090151.1"/>
    <property type="molecule type" value="Genomic_DNA"/>
</dbReference>
<feature type="domain" description="SET" evidence="1">
    <location>
        <begin position="14"/>
        <end position="140"/>
    </location>
</feature>
<keyword evidence="3" id="KW-1185">Reference proteome</keyword>
<accession>A0AA88Y601</accession>
<gene>
    <name evidence="2" type="ORF">FSP39_009500</name>
</gene>
<dbReference type="Gene3D" id="2.170.270.10">
    <property type="entry name" value="SET domain"/>
    <property type="match status" value="1"/>
</dbReference>